<accession>A0A0E9QHH8</accession>
<reference evidence="1" key="1">
    <citation type="submission" date="2014-11" db="EMBL/GenBank/DDBJ databases">
        <authorList>
            <person name="Amaro Gonzalez C."/>
        </authorList>
    </citation>
    <scope>NUCLEOTIDE SEQUENCE</scope>
</reference>
<name>A0A0E9QHH8_ANGAN</name>
<dbReference type="EMBL" id="GBXM01092353">
    <property type="protein sequence ID" value="JAH16224.1"/>
    <property type="molecule type" value="Transcribed_RNA"/>
</dbReference>
<reference evidence="1" key="2">
    <citation type="journal article" date="2015" name="Fish Shellfish Immunol.">
        <title>Early steps in the European eel (Anguilla anguilla)-Vibrio vulnificus interaction in the gills: Role of the RtxA13 toxin.</title>
        <authorList>
            <person name="Callol A."/>
            <person name="Pajuelo D."/>
            <person name="Ebbesson L."/>
            <person name="Teles M."/>
            <person name="MacKenzie S."/>
            <person name="Amaro C."/>
        </authorList>
    </citation>
    <scope>NUCLEOTIDE SEQUENCE</scope>
</reference>
<proteinExistence type="predicted"/>
<dbReference type="AlphaFoldDB" id="A0A0E9QHH8"/>
<evidence type="ECO:0000313" key="1">
    <source>
        <dbReference type="EMBL" id="JAH16224.1"/>
    </source>
</evidence>
<sequence length="39" mass="4640">MFGHSTFVSKQSLDTKYMQQSNKNDYFHKTLYVPNIMLP</sequence>
<protein>
    <submittedName>
        <fullName evidence="1">Uncharacterized protein</fullName>
    </submittedName>
</protein>
<organism evidence="1">
    <name type="scientific">Anguilla anguilla</name>
    <name type="common">European freshwater eel</name>
    <name type="synonym">Muraena anguilla</name>
    <dbReference type="NCBI Taxonomy" id="7936"/>
    <lineage>
        <taxon>Eukaryota</taxon>
        <taxon>Metazoa</taxon>
        <taxon>Chordata</taxon>
        <taxon>Craniata</taxon>
        <taxon>Vertebrata</taxon>
        <taxon>Euteleostomi</taxon>
        <taxon>Actinopterygii</taxon>
        <taxon>Neopterygii</taxon>
        <taxon>Teleostei</taxon>
        <taxon>Anguilliformes</taxon>
        <taxon>Anguillidae</taxon>
        <taxon>Anguilla</taxon>
    </lineage>
</organism>